<evidence type="ECO:0000313" key="5">
    <source>
        <dbReference type="Proteomes" id="UP001283361"/>
    </source>
</evidence>
<dbReference type="PANTHER" id="PTHR11360">
    <property type="entry name" value="MONOCARBOXYLATE TRANSPORTER"/>
    <property type="match status" value="1"/>
</dbReference>
<feature type="domain" description="Major facilitator superfamily (MFS) profile" evidence="3">
    <location>
        <begin position="20"/>
        <end position="204"/>
    </location>
</feature>
<sequence>MASPYTLRTHPVDGGWSWVICFAGFTCLVLQGVAVQATSVLFLDIVDMFDTSVTTASFSLTGFVLCIAIFCVLSPTVLVPLLGERLLTILTGLCLALGSMGICIASNIGFFIVFYSIQGACYGILCVTTSGLTSSYFRRRRGLATTIVMTGLSVALVLAPSFIEELREEFGVRGAFLILAGVQLHVVPAGCMLRPVSAYLRHVP</sequence>
<evidence type="ECO:0000256" key="1">
    <source>
        <dbReference type="ARBA" id="ARBA00004141"/>
    </source>
</evidence>
<comment type="caution">
    <text evidence="4">The sequence shown here is derived from an EMBL/GenBank/DDBJ whole genome shotgun (WGS) entry which is preliminary data.</text>
</comment>
<dbReference type="AlphaFoldDB" id="A0AAE1BBX7"/>
<dbReference type="InterPro" id="IPR020846">
    <property type="entry name" value="MFS_dom"/>
</dbReference>
<dbReference type="InterPro" id="IPR011701">
    <property type="entry name" value="MFS"/>
</dbReference>
<dbReference type="EMBL" id="JAWDGP010000179">
    <property type="protein sequence ID" value="KAK3803179.1"/>
    <property type="molecule type" value="Genomic_DNA"/>
</dbReference>
<dbReference type="SUPFAM" id="SSF103473">
    <property type="entry name" value="MFS general substrate transporter"/>
    <property type="match status" value="1"/>
</dbReference>
<protein>
    <recommendedName>
        <fullName evidence="3">Major facilitator superfamily (MFS) profile domain-containing protein</fullName>
    </recommendedName>
</protein>
<keyword evidence="2" id="KW-0472">Membrane</keyword>
<evidence type="ECO:0000313" key="4">
    <source>
        <dbReference type="EMBL" id="KAK3803179.1"/>
    </source>
</evidence>
<dbReference type="Proteomes" id="UP001283361">
    <property type="component" value="Unassembled WGS sequence"/>
</dbReference>
<accession>A0AAE1BBX7</accession>
<keyword evidence="2" id="KW-1133">Transmembrane helix</keyword>
<comment type="subcellular location">
    <subcellularLocation>
        <location evidence="1">Membrane</location>
        <topology evidence="1">Multi-pass membrane protein</topology>
    </subcellularLocation>
</comment>
<feature type="transmembrane region" description="Helical" evidence="2">
    <location>
        <begin position="142"/>
        <end position="163"/>
    </location>
</feature>
<keyword evidence="5" id="KW-1185">Reference proteome</keyword>
<feature type="transmembrane region" description="Helical" evidence="2">
    <location>
        <begin position="89"/>
        <end position="115"/>
    </location>
</feature>
<proteinExistence type="predicted"/>
<dbReference type="PROSITE" id="PS50850">
    <property type="entry name" value="MFS"/>
    <property type="match status" value="1"/>
</dbReference>
<dbReference type="PANTHER" id="PTHR11360:SF284">
    <property type="entry name" value="EG:103B4.3 PROTEIN-RELATED"/>
    <property type="match status" value="1"/>
</dbReference>
<dbReference type="Pfam" id="PF07690">
    <property type="entry name" value="MFS_1"/>
    <property type="match status" value="1"/>
</dbReference>
<name>A0AAE1BBX7_9GAST</name>
<evidence type="ECO:0000259" key="3">
    <source>
        <dbReference type="PROSITE" id="PS50850"/>
    </source>
</evidence>
<dbReference type="GO" id="GO:0008028">
    <property type="term" value="F:monocarboxylic acid transmembrane transporter activity"/>
    <property type="evidence" value="ECO:0007669"/>
    <property type="project" value="TreeGrafter"/>
</dbReference>
<evidence type="ECO:0000256" key="2">
    <source>
        <dbReference type="SAM" id="Phobius"/>
    </source>
</evidence>
<keyword evidence="2" id="KW-0812">Transmembrane</keyword>
<dbReference type="GO" id="GO:0016020">
    <property type="term" value="C:membrane"/>
    <property type="evidence" value="ECO:0007669"/>
    <property type="project" value="UniProtKB-SubCell"/>
</dbReference>
<dbReference type="Gene3D" id="1.20.1250.20">
    <property type="entry name" value="MFS general substrate transporter like domains"/>
    <property type="match status" value="1"/>
</dbReference>
<gene>
    <name evidence="4" type="ORF">RRG08_067355</name>
</gene>
<feature type="transmembrane region" description="Helical" evidence="2">
    <location>
        <begin position="58"/>
        <end position="83"/>
    </location>
</feature>
<dbReference type="InterPro" id="IPR036259">
    <property type="entry name" value="MFS_trans_sf"/>
</dbReference>
<dbReference type="InterPro" id="IPR050327">
    <property type="entry name" value="Proton-linked_MCT"/>
</dbReference>
<feature type="transmembrane region" description="Helical" evidence="2">
    <location>
        <begin position="16"/>
        <end position="46"/>
    </location>
</feature>
<reference evidence="4" key="1">
    <citation type="journal article" date="2023" name="G3 (Bethesda)">
        <title>A reference genome for the long-term kleptoplast-retaining sea slug Elysia crispata morphotype clarki.</title>
        <authorList>
            <person name="Eastman K.E."/>
            <person name="Pendleton A.L."/>
            <person name="Shaikh M.A."/>
            <person name="Suttiyut T."/>
            <person name="Ogas R."/>
            <person name="Tomko P."/>
            <person name="Gavelis G."/>
            <person name="Widhalm J.R."/>
            <person name="Wisecaver J.H."/>
        </authorList>
    </citation>
    <scope>NUCLEOTIDE SEQUENCE</scope>
    <source>
        <strain evidence="4">ECLA1</strain>
    </source>
</reference>
<organism evidence="4 5">
    <name type="scientific">Elysia crispata</name>
    <name type="common">lettuce slug</name>
    <dbReference type="NCBI Taxonomy" id="231223"/>
    <lineage>
        <taxon>Eukaryota</taxon>
        <taxon>Metazoa</taxon>
        <taxon>Spiralia</taxon>
        <taxon>Lophotrochozoa</taxon>
        <taxon>Mollusca</taxon>
        <taxon>Gastropoda</taxon>
        <taxon>Heterobranchia</taxon>
        <taxon>Euthyneura</taxon>
        <taxon>Panpulmonata</taxon>
        <taxon>Sacoglossa</taxon>
        <taxon>Placobranchoidea</taxon>
        <taxon>Plakobranchidae</taxon>
        <taxon>Elysia</taxon>
    </lineage>
</organism>